<sequence>MRNVIAFMHISLDGFTAGPNGELEWAIVDDEVNPYVDALIRRVDTALYGRNTYLMMYNYWPTMLTDPNADPRELAHARWVDNVSKVAFSRTLTHTDWKNTRIVQDQVVEEVSALKRQSGGDIMIFGSPGLTHSFMQLDLIDDYWLFLNPIVLGGGIPLFQDMAAWTKLKLAEIKAFQNGVVGLHYQTIRN</sequence>
<protein>
    <recommendedName>
        <fullName evidence="1">Bacterial bifunctional deaminase-reductase C-terminal domain-containing protein</fullName>
    </recommendedName>
</protein>
<evidence type="ECO:0000313" key="2">
    <source>
        <dbReference type="EMBL" id="GCE24971.1"/>
    </source>
</evidence>
<dbReference type="InterPro" id="IPR002734">
    <property type="entry name" value="RibDG_C"/>
</dbReference>
<dbReference type="PANTHER" id="PTHR38011">
    <property type="entry name" value="DIHYDROFOLATE REDUCTASE FAMILY PROTEIN (AFU_ORTHOLOGUE AFUA_8G06820)"/>
    <property type="match status" value="1"/>
</dbReference>
<dbReference type="OrthoDB" id="195113at2"/>
<dbReference type="InterPro" id="IPR024072">
    <property type="entry name" value="DHFR-like_dom_sf"/>
</dbReference>
<dbReference type="RefSeq" id="WP_126625617.1">
    <property type="nucleotide sequence ID" value="NZ_BIFT01000001.1"/>
</dbReference>
<evidence type="ECO:0000259" key="1">
    <source>
        <dbReference type="Pfam" id="PF01872"/>
    </source>
</evidence>
<dbReference type="Gene3D" id="3.40.430.10">
    <property type="entry name" value="Dihydrofolate Reductase, subunit A"/>
    <property type="match status" value="1"/>
</dbReference>
<organism evidence="2 3">
    <name type="scientific">Dictyobacter alpinus</name>
    <dbReference type="NCBI Taxonomy" id="2014873"/>
    <lineage>
        <taxon>Bacteria</taxon>
        <taxon>Bacillati</taxon>
        <taxon>Chloroflexota</taxon>
        <taxon>Ktedonobacteria</taxon>
        <taxon>Ktedonobacterales</taxon>
        <taxon>Dictyobacteraceae</taxon>
        <taxon>Dictyobacter</taxon>
    </lineage>
</organism>
<dbReference type="GO" id="GO:0009231">
    <property type="term" value="P:riboflavin biosynthetic process"/>
    <property type="evidence" value="ECO:0007669"/>
    <property type="project" value="InterPro"/>
</dbReference>
<accession>A0A402B0U3</accession>
<reference evidence="3" key="1">
    <citation type="submission" date="2018-12" db="EMBL/GenBank/DDBJ databases">
        <title>Tengunoibacter tsumagoiensis gen. nov., sp. nov., Dictyobacter kobayashii sp. nov., D. alpinus sp. nov., and D. joshuensis sp. nov. and description of Dictyobacteraceae fam. nov. within the order Ktedonobacterales isolated from Tengu-no-mugimeshi.</title>
        <authorList>
            <person name="Wang C.M."/>
            <person name="Zheng Y."/>
            <person name="Sakai Y."/>
            <person name="Toyoda A."/>
            <person name="Minakuchi Y."/>
            <person name="Abe K."/>
            <person name="Yokota A."/>
            <person name="Yabe S."/>
        </authorList>
    </citation>
    <scope>NUCLEOTIDE SEQUENCE [LARGE SCALE GENOMIC DNA]</scope>
    <source>
        <strain evidence="3">Uno16</strain>
    </source>
</reference>
<dbReference type="GO" id="GO:0008703">
    <property type="term" value="F:5-amino-6-(5-phosphoribosylamino)uracil reductase activity"/>
    <property type="evidence" value="ECO:0007669"/>
    <property type="project" value="InterPro"/>
</dbReference>
<dbReference type="InterPro" id="IPR050765">
    <property type="entry name" value="Riboflavin_Biosynth_HTPR"/>
</dbReference>
<name>A0A402B0U3_9CHLR</name>
<evidence type="ECO:0000313" key="3">
    <source>
        <dbReference type="Proteomes" id="UP000287171"/>
    </source>
</evidence>
<comment type="caution">
    <text evidence="2">The sequence shown here is derived from an EMBL/GenBank/DDBJ whole genome shotgun (WGS) entry which is preliminary data.</text>
</comment>
<dbReference type="AlphaFoldDB" id="A0A402B0U3"/>
<proteinExistence type="predicted"/>
<dbReference type="Pfam" id="PF01872">
    <property type="entry name" value="RibD_C"/>
    <property type="match status" value="1"/>
</dbReference>
<dbReference type="SUPFAM" id="SSF53597">
    <property type="entry name" value="Dihydrofolate reductase-like"/>
    <property type="match status" value="1"/>
</dbReference>
<dbReference type="Proteomes" id="UP000287171">
    <property type="component" value="Unassembled WGS sequence"/>
</dbReference>
<gene>
    <name evidence="2" type="ORF">KDA_04550</name>
</gene>
<dbReference type="EMBL" id="BIFT01000001">
    <property type="protein sequence ID" value="GCE24971.1"/>
    <property type="molecule type" value="Genomic_DNA"/>
</dbReference>
<dbReference type="PANTHER" id="PTHR38011:SF11">
    <property type="entry name" value="2,5-DIAMINO-6-RIBOSYLAMINO-4(3H)-PYRIMIDINONE 5'-PHOSPHATE REDUCTASE"/>
    <property type="match status" value="1"/>
</dbReference>
<keyword evidence="3" id="KW-1185">Reference proteome</keyword>
<feature type="domain" description="Bacterial bifunctional deaminase-reductase C-terminal" evidence="1">
    <location>
        <begin position="3"/>
        <end position="181"/>
    </location>
</feature>